<feature type="compositionally biased region" description="Low complexity" evidence="1">
    <location>
        <begin position="72"/>
        <end position="92"/>
    </location>
</feature>
<evidence type="ECO:0000256" key="1">
    <source>
        <dbReference type="SAM" id="MobiDB-lite"/>
    </source>
</evidence>
<proteinExistence type="predicted"/>
<evidence type="ECO:0000313" key="4">
    <source>
        <dbReference type="Proteomes" id="UP000837857"/>
    </source>
</evidence>
<keyword evidence="4" id="KW-1185">Reference proteome</keyword>
<dbReference type="PROSITE" id="PS51257">
    <property type="entry name" value="PROKAR_LIPOPROTEIN"/>
    <property type="match status" value="1"/>
</dbReference>
<keyword evidence="2" id="KW-0732">Signal</keyword>
<protein>
    <submittedName>
        <fullName evidence="3">Uncharacterized protein</fullName>
    </submittedName>
</protein>
<organism evidence="3 4">
    <name type="scientific">Iphiclides podalirius</name>
    <name type="common">scarce swallowtail</name>
    <dbReference type="NCBI Taxonomy" id="110791"/>
    <lineage>
        <taxon>Eukaryota</taxon>
        <taxon>Metazoa</taxon>
        <taxon>Ecdysozoa</taxon>
        <taxon>Arthropoda</taxon>
        <taxon>Hexapoda</taxon>
        <taxon>Insecta</taxon>
        <taxon>Pterygota</taxon>
        <taxon>Neoptera</taxon>
        <taxon>Endopterygota</taxon>
        <taxon>Lepidoptera</taxon>
        <taxon>Glossata</taxon>
        <taxon>Ditrysia</taxon>
        <taxon>Papilionoidea</taxon>
        <taxon>Papilionidae</taxon>
        <taxon>Papilioninae</taxon>
        <taxon>Iphiclides</taxon>
    </lineage>
</organism>
<name>A0ABN8HWE4_9NEOP</name>
<dbReference type="Proteomes" id="UP000837857">
    <property type="component" value="Chromosome 14"/>
</dbReference>
<reference evidence="3" key="1">
    <citation type="submission" date="2022-03" db="EMBL/GenBank/DDBJ databases">
        <authorList>
            <person name="Martin H S."/>
        </authorList>
    </citation>
    <scope>NUCLEOTIDE SEQUENCE</scope>
</reference>
<feature type="compositionally biased region" description="Low complexity" evidence="1">
    <location>
        <begin position="47"/>
        <end position="58"/>
    </location>
</feature>
<dbReference type="EMBL" id="OW152826">
    <property type="protein sequence ID" value="CAH2042423.1"/>
    <property type="molecule type" value="Genomic_DNA"/>
</dbReference>
<accession>A0ABN8HWE4</accession>
<feature type="chain" id="PRO_5045705758" evidence="2">
    <location>
        <begin position="20"/>
        <end position="122"/>
    </location>
</feature>
<gene>
    <name evidence="3" type="ORF">IPOD504_LOCUS3807</name>
</gene>
<evidence type="ECO:0000313" key="3">
    <source>
        <dbReference type="EMBL" id="CAH2042423.1"/>
    </source>
</evidence>
<feature type="signal peptide" evidence="2">
    <location>
        <begin position="1"/>
        <end position="19"/>
    </location>
</feature>
<evidence type="ECO:0000256" key="2">
    <source>
        <dbReference type="SAM" id="SignalP"/>
    </source>
</evidence>
<feature type="region of interest" description="Disordered" evidence="1">
    <location>
        <begin position="31"/>
        <end position="92"/>
    </location>
</feature>
<sequence>MRFMCFAVASVALLAACVCAPAGPDVIQRIPQREATQSATGEGGARSGAAGRGVAASETQPPAARARRDLGGLESDLLPSSDDLDGSPFSDSFQLEGHSRIKLQSDPAMSKDIEILQEIITF</sequence>
<feature type="non-terminal residue" evidence="3">
    <location>
        <position position="122"/>
    </location>
</feature>